<comment type="subcellular location">
    <subcellularLocation>
        <location evidence="1">Membrane</location>
        <topology evidence="1">Multi-pass membrane protein</topology>
    </subcellularLocation>
</comment>
<evidence type="ECO:0000256" key="2">
    <source>
        <dbReference type="ARBA" id="ARBA00022448"/>
    </source>
</evidence>
<dbReference type="InterPro" id="IPR041491">
    <property type="entry name" value="TRPM_SLOG"/>
</dbReference>
<evidence type="ECO:0000259" key="9">
    <source>
        <dbReference type="Pfam" id="PF18139"/>
    </source>
</evidence>
<feature type="transmembrane region" description="Helical" evidence="8">
    <location>
        <begin position="882"/>
        <end position="901"/>
    </location>
</feature>
<evidence type="ECO:0000256" key="7">
    <source>
        <dbReference type="ARBA" id="ARBA00023303"/>
    </source>
</evidence>
<proteinExistence type="predicted"/>
<feature type="domain" description="TRPM SLOG" evidence="9">
    <location>
        <begin position="50"/>
        <end position="296"/>
    </location>
</feature>
<evidence type="ECO:0000256" key="4">
    <source>
        <dbReference type="ARBA" id="ARBA00022989"/>
    </source>
</evidence>
<dbReference type="Pfam" id="PF18139">
    <property type="entry name" value="LSDAT_euk"/>
    <property type="match status" value="1"/>
</dbReference>
<reference evidence="11 12" key="1">
    <citation type="submission" date="2020-06" db="EMBL/GenBank/DDBJ databases">
        <authorList>
            <person name="Li R."/>
            <person name="Bekaert M."/>
        </authorList>
    </citation>
    <scope>NUCLEOTIDE SEQUENCE [LARGE SCALE GENOMIC DNA]</scope>
    <source>
        <strain evidence="12">wild</strain>
    </source>
</reference>
<protein>
    <submittedName>
        <fullName evidence="11">TRPM5</fullName>
    </submittedName>
</protein>
<evidence type="ECO:0000256" key="5">
    <source>
        <dbReference type="ARBA" id="ARBA00023065"/>
    </source>
</evidence>
<keyword evidence="5" id="KW-0406">Ion transport</keyword>
<organism evidence="11 12">
    <name type="scientific">Mytilus coruscus</name>
    <name type="common">Sea mussel</name>
    <dbReference type="NCBI Taxonomy" id="42192"/>
    <lineage>
        <taxon>Eukaryota</taxon>
        <taxon>Metazoa</taxon>
        <taxon>Spiralia</taxon>
        <taxon>Lophotrochozoa</taxon>
        <taxon>Mollusca</taxon>
        <taxon>Bivalvia</taxon>
        <taxon>Autobranchia</taxon>
        <taxon>Pteriomorphia</taxon>
        <taxon>Mytilida</taxon>
        <taxon>Mytiloidea</taxon>
        <taxon>Mytilidae</taxon>
        <taxon>Mytilinae</taxon>
        <taxon>Mytilus</taxon>
    </lineage>
</organism>
<dbReference type="EMBL" id="CACVKT020006302">
    <property type="protein sequence ID" value="CAC5400752.1"/>
    <property type="molecule type" value="Genomic_DNA"/>
</dbReference>
<feature type="transmembrane region" description="Helical" evidence="8">
    <location>
        <begin position="1045"/>
        <end position="1066"/>
    </location>
</feature>
<evidence type="ECO:0000256" key="8">
    <source>
        <dbReference type="SAM" id="Phobius"/>
    </source>
</evidence>
<dbReference type="GO" id="GO:0099604">
    <property type="term" value="F:ligand-gated calcium channel activity"/>
    <property type="evidence" value="ECO:0007669"/>
    <property type="project" value="TreeGrafter"/>
</dbReference>
<evidence type="ECO:0000313" key="12">
    <source>
        <dbReference type="Proteomes" id="UP000507470"/>
    </source>
</evidence>
<dbReference type="OrthoDB" id="310870at2759"/>
<feature type="transmembrane region" description="Helical" evidence="8">
    <location>
        <begin position="1018"/>
        <end position="1038"/>
    </location>
</feature>
<keyword evidence="3 8" id="KW-0812">Transmembrane</keyword>
<evidence type="ECO:0000256" key="3">
    <source>
        <dbReference type="ARBA" id="ARBA00022692"/>
    </source>
</evidence>
<dbReference type="Proteomes" id="UP000507470">
    <property type="component" value="Unassembled WGS sequence"/>
</dbReference>
<feature type="transmembrane region" description="Helical" evidence="8">
    <location>
        <begin position="946"/>
        <end position="968"/>
    </location>
</feature>
<keyword evidence="4 8" id="KW-1133">Transmembrane helix</keyword>
<keyword evidence="2" id="KW-0813">Transport</keyword>
<feature type="domain" description="TRPM-like" evidence="10">
    <location>
        <begin position="588"/>
        <end position="860"/>
    </location>
</feature>
<keyword evidence="6 8" id="KW-0472">Membrane</keyword>
<dbReference type="InterPro" id="IPR050927">
    <property type="entry name" value="TRPM"/>
</dbReference>
<dbReference type="AlphaFoldDB" id="A0A6J8D0I3"/>
<name>A0A6J8D0I3_MYTCO</name>
<keyword evidence="12" id="KW-1185">Reference proteome</keyword>
<dbReference type="InterPro" id="IPR057366">
    <property type="entry name" value="TRPM-like"/>
</dbReference>
<dbReference type="PANTHER" id="PTHR13800:SF12">
    <property type="entry name" value="TRANSIENT RECEPTOR POTENTIAL CATION CHANNEL SUBFAMILY M MEMBER-LIKE 2"/>
    <property type="match status" value="1"/>
</dbReference>
<dbReference type="Pfam" id="PF25508">
    <property type="entry name" value="TRPM2"/>
    <property type="match status" value="1"/>
</dbReference>
<evidence type="ECO:0000256" key="6">
    <source>
        <dbReference type="ARBA" id="ARBA00023136"/>
    </source>
</evidence>
<dbReference type="PANTHER" id="PTHR13800">
    <property type="entry name" value="TRANSIENT RECEPTOR POTENTIAL CATION CHANNEL, SUBFAMILY M, MEMBER 6"/>
    <property type="match status" value="1"/>
</dbReference>
<keyword evidence="7" id="KW-0407">Ion channel</keyword>
<evidence type="ECO:0000313" key="11">
    <source>
        <dbReference type="EMBL" id="CAC5400752.1"/>
    </source>
</evidence>
<sequence>MHKKKQQSEKTDAKNERIGHLLHRSFLEGKPQAKELLYINITDTKRGKELLLRDLPIKWTMPEPEAVISITGIDHQFNIKDNNKLKRDLIEAVISTESWIVTCGTESGVVRFIEEAVDAHVAMKDCHIPIVGILSQRVYDQMQHVDEYKDKIAIKKHKKDNWVEIPCISTNDVLDPIHTQFIFTNNVKRNPTGSEATCREAFEHFLSNINIKETDAELETQALLPVVLVLIEGGFHALRTARIVLNHEHHVVVIDGSGGAADFLAACYCRSSRENAGEMPDKNITEVIKEHFEDESDILINEIKELSEWCMQEENNKKIHVYSLENTNGVDEIIQNAMFEINKEYHQKKIDNENGMKKKNALKTNAVKEQLKLVEKWQRCDIAKKEIVIAKNRKQLLHLQAVDKIRMDELQKKIGGVMKEVKKKYELISRNLPAYVKRFKEDTLKFQKVSKTQYFSVLSTSFDELVDHMPVEYLQNPKTGLELNEIAKKLKLIDKTHDENSMDELRNQIIVVMKQVMEKYEFISKDLSESYERFKKDVLQFKAVDKNKAKYFSDLSTSFKDIIKYMTVDAINIHKHELREIVKDIVDEYKKDMVSQLFLSSIISNRKDLVELIIDRIENIETFVFDKIANIYWRCIKESPEDLPIKLIEQKWKKQSEKTEDKKQIRKEKDESEIEIELESREEIRNTRKSNKILFDIDEFIRDLFADTKFQLYKPKHKKGNSETATVTLEEMSTKEEEIDIKYNKKPFYHLFVLSVLVNWKEMAIIFWKRDTDHTCSALFASAVLKELADRAQISSLMDLTASLNENARFFEDQACAVITELYNIDREKALKTLVTKVNRYNSTPLEIAYSQKLAKFMAHTACQAKINSIWYGDIALYTPSWRIGIAVFLPILIIQNFRFVSIPKKNPCQPRLQAQKPKSKNTITSCQWIFYCLYMFYRAPAAKFFIYMVSYLAFLVIFASFVLTDLYPLSERPPSTLEYLTWMWTLSLLLEEIRQIVQTNRGSLGHNLQYWATNVWNIFDIIMYLLFLLSVFLRCLLNSDQFYFARMAYAITLSMFILRSMHFFFVDRNEILFAELLLTFEEMENLNIVEHFALQNCQNGPSRAGSRYNARNMMTDERDMNTEADSTPTQKDIQDLRESVIEEIRHIALRQPIVVVDFPRR</sequence>
<evidence type="ECO:0000256" key="1">
    <source>
        <dbReference type="ARBA" id="ARBA00004141"/>
    </source>
</evidence>
<dbReference type="GO" id="GO:0005886">
    <property type="term" value="C:plasma membrane"/>
    <property type="evidence" value="ECO:0007669"/>
    <property type="project" value="TreeGrafter"/>
</dbReference>
<gene>
    <name evidence="11" type="ORF">MCOR_34905</name>
</gene>
<accession>A0A6J8D0I3</accession>
<evidence type="ECO:0000259" key="10">
    <source>
        <dbReference type="Pfam" id="PF25508"/>
    </source>
</evidence>